<dbReference type="EMBL" id="RPOH01000053">
    <property type="protein sequence ID" value="RPH25571.1"/>
    <property type="molecule type" value="Genomic_DNA"/>
</dbReference>
<sequence length="119" mass="14142">MTWTVFTTQRFDEWFDEQSEEIQDRMLHALGNLQFWGPGLSRPYADTIKGSRFKNMKELRVQHCGRPIRALYAFDLSRRAIVLCAGDKSKNKRFYESMTSLADKEFMAWLKSQEKEHEK</sequence>
<comment type="caution">
    <text evidence="1">The sequence shown here is derived from an EMBL/GenBank/DDBJ whole genome shotgun (WGS) entry which is preliminary data.</text>
</comment>
<evidence type="ECO:0000313" key="1">
    <source>
        <dbReference type="EMBL" id="RPH25571.1"/>
    </source>
</evidence>
<dbReference type="Proteomes" id="UP000268615">
    <property type="component" value="Unassembled WGS sequence"/>
</dbReference>
<gene>
    <name evidence="1" type="ORF">EHN07_13050</name>
</gene>
<dbReference type="RefSeq" id="WP_124024570.1">
    <property type="nucleotide sequence ID" value="NZ_RPOH01000053.1"/>
</dbReference>
<dbReference type="AlphaFoldDB" id="A0A3N5DE91"/>
<reference evidence="1 2" key="1">
    <citation type="submission" date="2018-11" db="EMBL/GenBank/DDBJ databases">
        <title>Draft genome sequence of Buttiauxella warmboldiae CCUG 35512.</title>
        <authorList>
            <person name="Salva-Serra F."/>
            <person name="Marathe N."/>
            <person name="Moore E."/>
            <person name="Svensson L."/>
            <person name="Engstrom-Jakobsson H."/>
        </authorList>
    </citation>
    <scope>NUCLEOTIDE SEQUENCE [LARGE SCALE GENOMIC DNA]</scope>
    <source>
        <strain evidence="1 2">CCUG 35512</strain>
    </source>
</reference>
<proteinExistence type="predicted"/>
<dbReference type="Pfam" id="PF05973">
    <property type="entry name" value="Gp49"/>
    <property type="match status" value="1"/>
</dbReference>
<accession>A0A3N5DE91</accession>
<keyword evidence="2" id="KW-1185">Reference proteome</keyword>
<name>A0A3N5DE91_9ENTR</name>
<dbReference type="InterPro" id="IPR009241">
    <property type="entry name" value="HigB-like"/>
</dbReference>
<dbReference type="OrthoDB" id="330810at2"/>
<organism evidence="1 2">
    <name type="scientific">Buttiauxella warmboldiae</name>
    <dbReference type="NCBI Taxonomy" id="82993"/>
    <lineage>
        <taxon>Bacteria</taxon>
        <taxon>Pseudomonadati</taxon>
        <taxon>Pseudomonadota</taxon>
        <taxon>Gammaproteobacteria</taxon>
        <taxon>Enterobacterales</taxon>
        <taxon>Enterobacteriaceae</taxon>
        <taxon>Buttiauxella</taxon>
    </lineage>
</organism>
<protein>
    <submittedName>
        <fullName evidence="1">Type II toxin-antitoxin system RelE/ParE family toxin</fullName>
    </submittedName>
</protein>
<evidence type="ECO:0000313" key="2">
    <source>
        <dbReference type="Proteomes" id="UP000268615"/>
    </source>
</evidence>